<dbReference type="InterPro" id="IPR021884">
    <property type="entry name" value="Ice-bd_prot"/>
</dbReference>
<evidence type="ECO:0000313" key="5">
    <source>
        <dbReference type="EMBL" id="GAA4692563.1"/>
    </source>
</evidence>
<comment type="caution">
    <text evidence="5">The sequence shown here is derived from an EMBL/GenBank/DDBJ whole genome shotgun (WGS) entry which is preliminary data.</text>
</comment>
<name>A0ABP8WPV3_9ACTN</name>
<dbReference type="Pfam" id="PF11999">
    <property type="entry name" value="Ice_binding"/>
    <property type="match status" value="1"/>
</dbReference>
<keyword evidence="6" id="KW-1185">Reference proteome</keyword>
<feature type="region of interest" description="Disordered" evidence="3">
    <location>
        <begin position="234"/>
        <end position="324"/>
    </location>
</feature>
<accession>A0ABP8WPV3</accession>
<evidence type="ECO:0000313" key="6">
    <source>
        <dbReference type="Proteomes" id="UP001499974"/>
    </source>
</evidence>
<dbReference type="EMBL" id="BAABKM010000001">
    <property type="protein sequence ID" value="GAA4692563.1"/>
    <property type="molecule type" value="Genomic_DNA"/>
</dbReference>
<evidence type="ECO:0000256" key="2">
    <source>
        <dbReference type="ARBA" id="ARBA00022729"/>
    </source>
</evidence>
<evidence type="ECO:0008006" key="7">
    <source>
        <dbReference type="Google" id="ProtNLM"/>
    </source>
</evidence>
<gene>
    <name evidence="5" type="ORF">GCM10023349_04470</name>
</gene>
<evidence type="ECO:0000256" key="3">
    <source>
        <dbReference type="SAM" id="MobiDB-lite"/>
    </source>
</evidence>
<proteinExistence type="inferred from homology"/>
<feature type="compositionally biased region" description="Gly residues" evidence="3">
    <location>
        <begin position="299"/>
        <end position="311"/>
    </location>
</feature>
<evidence type="ECO:0000256" key="1">
    <source>
        <dbReference type="ARBA" id="ARBA00005445"/>
    </source>
</evidence>
<organism evidence="5 6">
    <name type="scientific">Nocardioides conyzicola</name>
    <dbReference type="NCBI Taxonomy" id="1651781"/>
    <lineage>
        <taxon>Bacteria</taxon>
        <taxon>Bacillati</taxon>
        <taxon>Actinomycetota</taxon>
        <taxon>Actinomycetes</taxon>
        <taxon>Propionibacteriales</taxon>
        <taxon>Nocardioidaceae</taxon>
        <taxon>Nocardioides</taxon>
    </lineage>
</organism>
<evidence type="ECO:0000256" key="4">
    <source>
        <dbReference type="SAM" id="SignalP"/>
    </source>
</evidence>
<reference evidence="6" key="1">
    <citation type="journal article" date="2019" name="Int. J. Syst. Evol. Microbiol.">
        <title>The Global Catalogue of Microorganisms (GCM) 10K type strain sequencing project: providing services to taxonomists for standard genome sequencing and annotation.</title>
        <authorList>
            <consortium name="The Broad Institute Genomics Platform"/>
            <consortium name="The Broad Institute Genome Sequencing Center for Infectious Disease"/>
            <person name="Wu L."/>
            <person name="Ma J."/>
        </authorList>
    </citation>
    <scope>NUCLEOTIDE SEQUENCE [LARGE SCALE GENOMIC DNA]</scope>
    <source>
        <strain evidence="6">JCM 18531</strain>
    </source>
</reference>
<dbReference type="Proteomes" id="UP001499974">
    <property type="component" value="Unassembled WGS sequence"/>
</dbReference>
<feature type="chain" id="PRO_5047321840" description="DUF3494 domain-containing protein" evidence="4">
    <location>
        <begin position="31"/>
        <end position="353"/>
    </location>
</feature>
<keyword evidence="2 4" id="KW-0732">Signal</keyword>
<sequence length="353" mass="33655">MRLRHLALIPGAAVATAAVLVLAMNGPAVAAQPQVGLGTATPFAVLAGSTVTNTGPSVISGSVGVSPGQAVVGFPPGLVNNGTIHAADAVALQAKNDLVTAYNDAAGRGPVVDKTSQNLGGQTLVPGVYAAASAMALTGTVTLDAGGDPDAVFVFQAGSTLNTASSSRVALIGGAQACHVFWQVGSSATLGTTTRFVGSILALTSITLLTGADVTGRVLARNGAVTLDTNTITRPGCTAPVAPTASPTPTGTPTGTPTTGPSATATPTTGPGTTAAPTTGTPTAGTAPTAPASPPTSGGTIGGPGGGGGIPTGHPHTGAQSGVPPTGGWLVAGILCLAGAGTAAVRSSTRRRS</sequence>
<feature type="signal peptide" evidence="4">
    <location>
        <begin position="1"/>
        <end position="30"/>
    </location>
</feature>
<feature type="compositionally biased region" description="Low complexity" evidence="3">
    <location>
        <begin position="238"/>
        <end position="298"/>
    </location>
</feature>
<protein>
    <recommendedName>
        <fullName evidence="7">DUF3494 domain-containing protein</fullName>
    </recommendedName>
</protein>
<comment type="similarity">
    <text evidence="1">Belongs to the ice-binding protein family.</text>
</comment>